<name>A0A1W1VLP6_9FIRM</name>
<dbReference type="PANTHER" id="PTHR30627:SF1">
    <property type="entry name" value="PEPTIDOGLYCAN D,D-TRANSPEPTIDASE FTSI"/>
    <property type="match status" value="1"/>
</dbReference>
<dbReference type="Gene3D" id="1.10.150.770">
    <property type="match status" value="1"/>
</dbReference>
<evidence type="ECO:0000313" key="6">
    <source>
        <dbReference type="Proteomes" id="UP000192569"/>
    </source>
</evidence>
<dbReference type="AlphaFoldDB" id="A0A1W1VLP6"/>
<dbReference type="SUPFAM" id="SSF56601">
    <property type="entry name" value="beta-lactamase/transpeptidase-like"/>
    <property type="match status" value="1"/>
</dbReference>
<dbReference type="InterPro" id="IPR050515">
    <property type="entry name" value="Beta-lactam/transpept"/>
</dbReference>
<evidence type="ECO:0000256" key="3">
    <source>
        <dbReference type="ARBA" id="ARBA00023136"/>
    </source>
</evidence>
<dbReference type="RefSeq" id="WP_084664503.1">
    <property type="nucleotide sequence ID" value="NZ_LT838272.1"/>
</dbReference>
<dbReference type="Proteomes" id="UP000192569">
    <property type="component" value="Chromosome I"/>
</dbReference>
<dbReference type="SMART" id="SM00740">
    <property type="entry name" value="PASTA"/>
    <property type="match status" value="2"/>
</dbReference>
<sequence length="706" mass="76747">MYTSINLKKRLLVVFLLLAAGLLIVLLRLTWLQLVRGGELQEKALRNRLATVPVPAQRGIIYDRHRRELAINITSDYIGAFPPEVRDSGRQEEIAAKLAEILGQPQEEILKRITRPTGFEFVARRVDFEKARKIRELKLPGIIVVPENRRYYPNGMLAAHVLGFAGIDNQGLEGLEAMYDKELSGVPGQIAREFDALGHEIPQATHHYLPPQNGHSLVLTIDQTLQFMAERELDQLMHSPTNPRRASILIMNPNTGEILALASRPAFDPNRFADFPPEVWSNPVVRDAYEPGSTFKIITAAAALEEGVVKPEDKFYDPGYIQVGPDIIRCWAYPLAHGSQTFAEGVKNSCNPVFVSVALRLEEKKPGSFYDYIQGFGFGHPTGIDLTGEGTGILIPREELKPINIATIGIGQGIAVTPIQLAVAVAAVANGGKIIKPHLVKEILDSQGKVIRRIDPEVQRQVISPATAQVLRQLLEGVVSGGTGRNAYIPGYRVAGKTGTAQKPGPGGYQEGKYVASFIGFAPANDPQILALVLVDEPKGYPYYGGVVAAPIFQRVVADALRYLKIPPQYTVGPKEGEKKPVEIPNLVGLPLEQAKAKLQALGLEARIEGEGGVVVAQIPKEGVVVPQGTKVILFLQGKGDKLRVPDLTGLRIPEAAEVLEALGLKLWPEGSGQAGEQSPVPGTLVPPGTQVKVKFYEPTQPNLGP</sequence>
<dbReference type="SUPFAM" id="SSF56519">
    <property type="entry name" value="Penicillin binding protein dimerisation domain"/>
    <property type="match status" value="1"/>
</dbReference>
<dbReference type="InterPro" id="IPR036138">
    <property type="entry name" value="PBP_dimer_sf"/>
</dbReference>
<dbReference type="STRING" id="698762.SAMN00808754_1008"/>
<dbReference type="Gene3D" id="3.40.710.10">
    <property type="entry name" value="DD-peptidase/beta-lactamase superfamily"/>
    <property type="match status" value="1"/>
</dbReference>
<keyword evidence="6" id="KW-1185">Reference proteome</keyword>
<dbReference type="InterPro" id="IPR012338">
    <property type="entry name" value="Beta-lactam/transpept-like"/>
</dbReference>
<keyword evidence="3" id="KW-0472">Membrane</keyword>
<dbReference type="Pfam" id="PF03717">
    <property type="entry name" value="PBP_dimer"/>
    <property type="match status" value="1"/>
</dbReference>
<dbReference type="GO" id="GO:0005886">
    <property type="term" value="C:plasma membrane"/>
    <property type="evidence" value="ECO:0007669"/>
    <property type="project" value="TreeGrafter"/>
</dbReference>
<dbReference type="Gene3D" id="3.90.1310.10">
    <property type="entry name" value="Penicillin-binding protein 2a (Domain 2)"/>
    <property type="match status" value="1"/>
</dbReference>
<evidence type="ECO:0000256" key="1">
    <source>
        <dbReference type="ARBA" id="ARBA00004370"/>
    </source>
</evidence>
<dbReference type="OrthoDB" id="9804124at2"/>
<dbReference type="GO" id="GO:0008658">
    <property type="term" value="F:penicillin binding"/>
    <property type="evidence" value="ECO:0007669"/>
    <property type="project" value="InterPro"/>
</dbReference>
<evidence type="ECO:0000259" key="4">
    <source>
        <dbReference type="PROSITE" id="PS51178"/>
    </source>
</evidence>
<feature type="domain" description="PASTA" evidence="4">
    <location>
        <begin position="578"/>
        <end position="638"/>
    </location>
</feature>
<dbReference type="GO" id="GO:0071555">
    <property type="term" value="P:cell wall organization"/>
    <property type="evidence" value="ECO:0007669"/>
    <property type="project" value="TreeGrafter"/>
</dbReference>
<evidence type="ECO:0000313" key="5">
    <source>
        <dbReference type="EMBL" id="SMB94305.1"/>
    </source>
</evidence>
<dbReference type="Pfam" id="PF00905">
    <property type="entry name" value="Transpeptidase"/>
    <property type="match status" value="1"/>
</dbReference>
<reference evidence="5 6" key="1">
    <citation type="submission" date="2017-04" db="EMBL/GenBank/DDBJ databases">
        <authorList>
            <person name="Afonso C.L."/>
            <person name="Miller P.J."/>
            <person name="Scott M.A."/>
            <person name="Spackman E."/>
            <person name="Goraichik I."/>
            <person name="Dimitrov K.M."/>
            <person name="Suarez D.L."/>
            <person name="Swayne D.E."/>
        </authorList>
    </citation>
    <scope>NUCLEOTIDE SEQUENCE [LARGE SCALE GENOMIC DNA]</scope>
    <source>
        <strain evidence="5 6">ToBE</strain>
    </source>
</reference>
<comment type="subcellular location">
    <subcellularLocation>
        <location evidence="1">Membrane</location>
    </subcellularLocation>
</comment>
<organism evidence="5 6">
    <name type="scientific">Thermanaeromonas toyohensis ToBE</name>
    <dbReference type="NCBI Taxonomy" id="698762"/>
    <lineage>
        <taxon>Bacteria</taxon>
        <taxon>Bacillati</taxon>
        <taxon>Bacillota</taxon>
        <taxon>Clostridia</taxon>
        <taxon>Neomoorellales</taxon>
        <taxon>Neomoorellaceae</taxon>
        <taxon>Thermanaeromonas</taxon>
    </lineage>
</organism>
<dbReference type="InterPro" id="IPR001460">
    <property type="entry name" value="PCN-bd_Tpept"/>
</dbReference>
<evidence type="ECO:0000256" key="2">
    <source>
        <dbReference type="ARBA" id="ARBA00007171"/>
    </source>
</evidence>
<dbReference type="CDD" id="cd06575">
    <property type="entry name" value="PASTA_Pbp2x-like_2"/>
    <property type="match status" value="1"/>
</dbReference>
<gene>
    <name evidence="5" type="ORF">SAMN00808754_1008</name>
</gene>
<dbReference type="InterPro" id="IPR011927">
    <property type="entry name" value="SpoVD_pbp"/>
</dbReference>
<accession>A0A1W1VLP6</accession>
<dbReference type="PANTHER" id="PTHR30627">
    <property type="entry name" value="PEPTIDOGLYCAN D,D-TRANSPEPTIDASE"/>
    <property type="match status" value="1"/>
</dbReference>
<dbReference type="CDD" id="cd06576">
    <property type="entry name" value="PASTA_Pbp2x-like_1"/>
    <property type="match status" value="1"/>
</dbReference>
<protein>
    <submittedName>
        <fullName evidence="5">Stage V sporulation protein D (Sporulation-specific penicillin-binding protein)</fullName>
    </submittedName>
</protein>
<dbReference type="Pfam" id="PF03793">
    <property type="entry name" value="PASTA"/>
    <property type="match status" value="2"/>
</dbReference>
<dbReference type="NCBIfam" id="TIGR02214">
    <property type="entry name" value="spoVD_pbp"/>
    <property type="match status" value="1"/>
</dbReference>
<dbReference type="Gene3D" id="3.30.10.20">
    <property type="match status" value="2"/>
</dbReference>
<dbReference type="SUPFAM" id="SSF54184">
    <property type="entry name" value="Penicillin-binding protein 2x (pbp-2x), c-terminal domain"/>
    <property type="match status" value="2"/>
</dbReference>
<comment type="similarity">
    <text evidence="2">Belongs to the transpeptidase family.</text>
</comment>
<proteinExistence type="inferred from homology"/>
<dbReference type="EMBL" id="LT838272">
    <property type="protein sequence ID" value="SMB94305.1"/>
    <property type="molecule type" value="Genomic_DNA"/>
</dbReference>
<dbReference type="InterPro" id="IPR005311">
    <property type="entry name" value="PBP_dimer"/>
</dbReference>
<dbReference type="PROSITE" id="PS51178">
    <property type="entry name" value="PASTA"/>
    <property type="match status" value="2"/>
</dbReference>
<dbReference type="InterPro" id="IPR005543">
    <property type="entry name" value="PASTA_dom"/>
</dbReference>
<feature type="domain" description="PASTA" evidence="4">
    <location>
        <begin position="639"/>
        <end position="698"/>
    </location>
</feature>